<dbReference type="AlphaFoldDB" id="A0A4P9URW8"/>
<dbReference type="STRING" id="675511.GCA_000341735_03549"/>
<protein>
    <submittedName>
        <fullName evidence="2">DUF58 domain-containing protein</fullName>
    </submittedName>
</protein>
<evidence type="ECO:0000313" key="2">
    <source>
        <dbReference type="EMBL" id="QCW84167.1"/>
    </source>
</evidence>
<gene>
    <name evidence="2" type="ORF">EQU24_19445</name>
</gene>
<keyword evidence="1" id="KW-0812">Transmembrane</keyword>
<reference evidence="3" key="1">
    <citation type="journal article" date="2019" name="J. Bacteriol.">
        <title>A Mutagenic Screen Identifies a TonB-Dependent Receptor Required for the Lanthanide Metal Switch in the Type I Methanotroph 'Methylotuvimicrobium buryatense' 5GB1C.</title>
        <authorList>
            <person name="Groom J.D."/>
            <person name="Ford S.M."/>
            <person name="Pesesky M.W."/>
            <person name="Lidstrom M.E."/>
        </authorList>
    </citation>
    <scope>NUCLEOTIDE SEQUENCE [LARGE SCALE GENOMIC DNA]</scope>
    <source>
        <strain evidence="3">5GB1C</strain>
    </source>
</reference>
<accession>A0A4P9URW8</accession>
<feature type="transmembrane region" description="Helical" evidence="1">
    <location>
        <begin position="66"/>
        <end position="84"/>
    </location>
</feature>
<name>A0A4P9URW8_METBY</name>
<organism evidence="2 3">
    <name type="scientific">Methylotuvimicrobium buryatense</name>
    <name type="common">Methylomicrobium buryatense</name>
    <dbReference type="NCBI Taxonomy" id="95641"/>
    <lineage>
        <taxon>Bacteria</taxon>
        <taxon>Pseudomonadati</taxon>
        <taxon>Pseudomonadota</taxon>
        <taxon>Gammaproteobacteria</taxon>
        <taxon>Methylococcales</taxon>
        <taxon>Methylococcaceae</taxon>
        <taxon>Methylotuvimicrobium</taxon>
    </lineage>
</organism>
<keyword evidence="1" id="KW-0472">Membrane</keyword>
<keyword evidence="3" id="KW-1185">Reference proteome</keyword>
<dbReference type="OrthoDB" id="5298497at2"/>
<evidence type="ECO:0000313" key="3">
    <source>
        <dbReference type="Proteomes" id="UP000305881"/>
    </source>
</evidence>
<dbReference type="PANTHER" id="PTHR34351">
    <property type="entry name" value="SLR1927 PROTEIN-RELATED"/>
    <property type="match status" value="1"/>
</dbReference>
<dbReference type="KEGG" id="mbur:EQU24_19445"/>
<dbReference type="EMBL" id="CP035467">
    <property type="protein sequence ID" value="QCW84167.1"/>
    <property type="molecule type" value="Genomic_DNA"/>
</dbReference>
<feature type="transmembrane region" description="Helical" evidence="1">
    <location>
        <begin position="43"/>
        <end position="60"/>
    </location>
</feature>
<sequence>MNADLASLKQGFGFGRFFRRGESASGPLELTRRRVFILPTQRGLSLVYTIVLLLLIALIYNNNLVYGLAFFLASLFFVSILHTYRALAGLVVKTGYAAPVFAGESAGLSLTVSNPTDTRRYALSAHLENESVFDLEARQSKTLTLYMRTQQRGWHSIGAITLASHYPLGLFRAWSPLRFSDRILVYPKPARDVVPFPDASGSDAAGQSVSDRGGQDDFIGTREYQAGDLLRQIHWKAYAKGQGLLSKQYAGESVGTELWLDYGQAFGERTEDRLSSLCRWILDADTAGLRYGLRLPGCRIPPDHGASHRARCLKALALFEGERS</sequence>
<keyword evidence="1" id="KW-1133">Transmembrane helix</keyword>
<dbReference type="Proteomes" id="UP000305881">
    <property type="component" value="Chromosome"/>
</dbReference>
<proteinExistence type="predicted"/>
<dbReference type="PANTHER" id="PTHR34351:SF1">
    <property type="entry name" value="SLR1927 PROTEIN"/>
    <property type="match status" value="1"/>
</dbReference>
<dbReference type="RefSeq" id="WP_017841963.1">
    <property type="nucleotide sequence ID" value="NZ_CP035467.1"/>
</dbReference>
<evidence type="ECO:0000256" key="1">
    <source>
        <dbReference type="SAM" id="Phobius"/>
    </source>
</evidence>